<dbReference type="EMBL" id="UINC01023696">
    <property type="protein sequence ID" value="SVA95870.1"/>
    <property type="molecule type" value="Genomic_DNA"/>
</dbReference>
<dbReference type="GO" id="GO:0003676">
    <property type="term" value="F:nucleic acid binding"/>
    <property type="evidence" value="ECO:0007669"/>
    <property type="project" value="InterPro"/>
</dbReference>
<accession>A0A382A2Y6</accession>
<dbReference type="InterPro" id="IPR012337">
    <property type="entry name" value="RNaseH-like_sf"/>
</dbReference>
<organism evidence="1">
    <name type="scientific">marine metagenome</name>
    <dbReference type="NCBI Taxonomy" id="408172"/>
    <lineage>
        <taxon>unclassified sequences</taxon>
        <taxon>metagenomes</taxon>
        <taxon>ecological metagenomes</taxon>
    </lineage>
</organism>
<proteinExistence type="predicted"/>
<name>A0A382A2Y6_9ZZZZ</name>
<evidence type="ECO:0000313" key="1">
    <source>
        <dbReference type="EMBL" id="SVA95870.1"/>
    </source>
</evidence>
<sequence>MVAYNSHFDAAFFDHLFRSASKTWRELYYYFILDIPSMAWGLGLQDLNSTWIMDRYQIEDEPHLAEQHTGITGAMVNVRIYRALLQYRQDLVAAVPGT</sequence>
<dbReference type="SUPFAM" id="SSF53098">
    <property type="entry name" value="Ribonuclease H-like"/>
    <property type="match status" value="1"/>
</dbReference>
<dbReference type="AlphaFoldDB" id="A0A382A2Y6"/>
<dbReference type="Gene3D" id="3.30.420.10">
    <property type="entry name" value="Ribonuclease H-like superfamily/Ribonuclease H"/>
    <property type="match status" value="1"/>
</dbReference>
<evidence type="ECO:0008006" key="2">
    <source>
        <dbReference type="Google" id="ProtNLM"/>
    </source>
</evidence>
<reference evidence="1" key="1">
    <citation type="submission" date="2018-05" db="EMBL/GenBank/DDBJ databases">
        <authorList>
            <person name="Lanie J.A."/>
            <person name="Ng W.-L."/>
            <person name="Kazmierczak K.M."/>
            <person name="Andrzejewski T.M."/>
            <person name="Davidsen T.M."/>
            <person name="Wayne K.J."/>
            <person name="Tettelin H."/>
            <person name="Glass J.I."/>
            <person name="Rusch D."/>
            <person name="Podicherti R."/>
            <person name="Tsui H.-C.T."/>
            <person name="Winkler M.E."/>
        </authorList>
    </citation>
    <scope>NUCLEOTIDE SEQUENCE</scope>
</reference>
<dbReference type="InterPro" id="IPR036397">
    <property type="entry name" value="RNaseH_sf"/>
</dbReference>
<protein>
    <recommendedName>
        <fullName evidence="2">Exonuclease domain-containing protein</fullName>
    </recommendedName>
</protein>
<gene>
    <name evidence="1" type="ORF">METZ01_LOCUS148724</name>
</gene>